<dbReference type="Proteomes" id="UP001280581">
    <property type="component" value="Unassembled WGS sequence"/>
</dbReference>
<feature type="non-terminal residue" evidence="2">
    <location>
        <position position="1"/>
    </location>
</feature>
<feature type="compositionally biased region" description="Basic and acidic residues" evidence="1">
    <location>
        <begin position="93"/>
        <end position="103"/>
    </location>
</feature>
<dbReference type="EMBL" id="WVTA01000011">
    <property type="protein sequence ID" value="KAK3203098.1"/>
    <property type="molecule type" value="Genomic_DNA"/>
</dbReference>
<sequence length="311" mass="33021">TAENDRLLLLKLIETHGISVNSKLIADAWPDDVVKPTARAITERFVTLRRLAGLKVSIGTGGTPGKARTPRSSKYTTPKKRKARNDGDESDAEKDVTDQESPTKKPAHFSGGSRARGTRGARGGQGPAIKTEPSCLVVELPADPFDAQFQADAAEAARIRQSSEMNPFGAIQNNGTNRSLLGFASFNGHQNPAGFAPSNNGFVHHGYAPAVPPPALSMPQHGVSLHGLANHVQGSVQGYDNGYGNGHGNGYGNGNGNEYRARSARKASAQATEGVAAYLSHQKNEDEALGVRSEGEDSQVSEYHDVLDEFV</sequence>
<proteinExistence type="predicted"/>
<protein>
    <submittedName>
        <fullName evidence="2">Uncharacterized protein</fullName>
    </submittedName>
</protein>
<comment type="caution">
    <text evidence="2">The sequence shown here is derived from an EMBL/GenBank/DDBJ whole genome shotgun (WGS) entry which is preliminary data.</text>
</comment>
<feature type="region of interest" description="Disordered" evidence="1">
    <location>
        <begin position="56"/>
        <end position="129"/>
    </location>
</feature>
<gene>
    <name evidence="2" type="ORF">GRF29_112g259749</name>
</gene>
<accession>A0AAN6LU10</accession>
<keyword evidence="3" id="KW-1185">Reference proteome</keyword>
<evidence type="ECO:0000313" key="2">
    <source>
        <dbReference type="EMBL" id="KAK3203098.1"/>
    </source>
</evidence>
<reference evidence="2 3" key="1">
    <citation type="submission" date="2021-02" db="EMBL/GenBank/DDBJ databases">
        <title>Genome assembly of Pseudopithomyces chartarum.</title>
        <authorList>
            <person name="Jauregui R."/>
            <person name="Singh J."/>
            <person name="Voisey C."/>
        </authorList>
    </citation>
    <scope>NUCLEOTIDE SEQUENCE [LARGE SCALE GENOMIC DNA]</scope>
    <source>
        <strain evidence="2 3">AGR01</strain>
    </source>
</reference>
<name>A0AAN6LU10_9PLEO</name>
<evidence type="ECO:0000313" key="3">
    <source>
        <dbReference type="Proteomes" id="UP001280581"/>
    </source>
</evidence>
<organism evidence="2 3">
    <name type="scientific">Pseudopithomyces chartarum</name>
    <dbReference type="NCBI Taxonomy" id="1892770"/>
    <lineage>
        <taxon>Eukaryota</taxon>
        <taxon>Fungi</taxon>
        <taxon>Dikarya</taxon>
        <taxon>Ascomycota</taxon>
        <taxon>Pezizomycotina</taxon>
        <taxon>Dothideomycetes</taxon>
        <taxon>Pleosporomycetidae</taxon>
        <taxon>Pleosporales</taxon>
        <taxon>Massarineae</taxon>
        <taxon>Didymosphaeriaceae</taxon>
        <taxon>Pseudopithomyces</taxon>
    </lineage>
</organism>
<dbReference type="AlphaFoldDB" id="A0AAN6LU10"/>
<evidence type="ECO:0000256" key="1">
    <source>
        <dbReference type="SAM" id="MobiDB-lite"/>
    </source>
</evidence>